<organism evidence="1 2">
    <name type="scientific">Lacihabitans soyangensis</name>
    <dbReference type="NCBI Taxonomy" id="869394"/>
    <lineage>
        <taxon>Bacteria</taxon>
        <taxon>Pseudomonadati</taxon>
        <taxon>Bacteroidota</taxon>
        <taxon>Cytophagia</taxon>
        <taxon>Cytophagales</taxon>
        <taxon>Leadbetterellaceae</taxon>
        <taxon>Lacihabitans</taxon>
    </lineage>
</organism>
<feature type="non-terminal residue" evidence="1">
    <location>
        <position position="63"/>
    </location>
</feature>
<proteinExistence type="predicted"/>
<protein>
    <submittedName>
        <fullName evidence="1">Uncharacterized protein</fullName>
    </submittedName>
</protein>
<dbReference type="EMBL" id="RJUF01000059">
    <property type="protein sequence ID" value="MCP9764076.1"/>
    <property type="molecule type" value="Genomic_DNA"/>
</dbReference>
<dbReference type="AlphaFoldDB" id="A0AAE3KVD5"/>
<evidence type="ECO:0000313" key="2">
    <source>
        <dbReference type="Proteomes" id="UP001204144"/>
    </source>
</evidence>
<dbReference type="Proteomes" id="UP001204144">
    <property type="component" value="Unassembled WGS sequence"/>
</dbReference>
<sequence>MKEYVLTWGGLHNHEWLSEEAVKKARLQNSVLTYRNGIRGYDRWISMHINTKSVANKPIRVDF</sequence>
<comment type="caution">
    <text evidence="1">The sequence shown here is derived from an EMBL/GenBank/DDBJ whole genome shotgun (WGS) entry which is preliminary data.</text>
</comment>
<dbReference type="RefSeq" id="WP_255037835.1">
    <property type="nucleotide sequence ID" value="NZ_RJUF01000059.1"/>
</dbReference>
<name>A0AAE3KVD5_9BACT</name>
<gene>
    <name evidence="1" type="ORF">EGI31_14060</name>
</gene>
<evidence type="ECO:0000313" key="1">
    <source>
        <dbReference type="EMBL" id="MCP9764076.1"/>
    </source>
</evidence>
<accession>A0AAE3KVD5</accession>
<keyword evidence="2" id="KW-1185">Reference proteome</keyword>
<reference evidence="1 2" key="1">
    <citation type="submission" date="2018-11" db="EMBL/GenBank/DDBJ databases">
        <title>Novel bacteria species description.</title>
        <authorList>
            <person name="Han J.-H."/>
        </authorList>
    </citation>
    <scope>NUCLEOTIDE SEQUENCE [LARGE SCALE GENOMIC DNA]</scope>
    <source>
        <strain evidence="1 2">KCTC23259</strain>
    </source>
</reference>